<keyword evidence="2" id="KW-1185">Reference proteome</keyword>
<protein>
    <submittedName>
        <fullName evidence="1">Uncharacterized protein</fullName>
    </submittedName>
</protein>
<dbReference type="VEuPathDB" id="AmoebaDB:NF0009320"/>
<dbReference type="GeneID" id="68109130"/>
<comment type="caution">
    <text evidence="1">The sequence shown here is derived from an EMBL/GenBank/DDBJ whole genome shotgun (WGS) entry which is preliminary data.</text>
</comment>
<dbReference type="Pfam" id="PF14990">
    <property type="entry name" value="DUF4516"/>
    <property type="match status" value="1"/>
</dbReference>
<dbReference type="GO" id="GO:0005739">
    <property type="term" value="C:mitochondrion"/>
    <property type="evidence" value="ECO:0007669"/>
    <property type="project" value="GOC"/>
</dbReference>
<gene>
    <name evidence="1" type="ORF">FDP41_001912</name>
</gene>
<name>A0A6A5BW35_NAEFO</name>
<dbReference type="AlphaFoldDB" id="A0A6A5BW35"/>
<dbReference type="RefSeq" id="XP_044563555.1">
    <property type="nucleotide sequence ID" value="XM_044705049.1"/>
</dbReference>
<dbReference type="Proteomes" id="UP000444721">
    <property type="component" value="Unassembled WGS sequence"/>
</dbReference>
<accession>A0A6A5BW35</accession>
<dbReference type="InterPro" id="IPR027858">
    <property type="entry name" value="BRAWNIN"/>
</dbReference>
<dbReference type="EMBL" id="VFQX01000028">
    <property type="protein sequence ID" value="KAF0978842.1"/>
    <property type="molecule type" value="Genomic_DNA"/>
</dbReference>
<evidence type="ECO:0000313" key="1">
    <source>
        <dbReference type="EMBL" id="KAF0978842.1"/>
    </source>
</evidence>
<reference evidence="1 2" key="1">
    <citation type="journal article" date="2019" name="Sci. Rep.">
        <title>Nanopore sequencing improves the draft genome of the human pathogenic amoeba Naegleria fowleri.</title>
        <authorList>
            <person name="Liechti N."/>
            <person name="Schurch N."/>
            <person name="Bruggmann R."/>
            <person name="Wittwer M."/>
        </authorList>
    </citation>
    <scope>NUCLEOTIDE SEQUENCE [LARGE SCALE GENOMIC DNA]</scope>
    <source>
        <strain evidence="1 2">ATCC 30894</strain>
    </source>
</reference>
<sequence>MKIIKRPGQQNPASEAEAKMMNKAIPLRKTSWRFLFIVLVSLGSVFAGAETAHRIFKPDITIKPDLPSLRSEKKSSTN</sequence>
<dbReference type="GO" id="GO:0034551">
    <property type="term" value="P:mitochondrial respiratory chain complex III assembly"/>
    <property type="evidence" value="ECO:0007669"/>
    <property type="project" value="InterPro"/>
</dbReference>
<organism evidence="1 2">
    <name type="scientific">Naegleria fowleri</name>
    <name type="common">Brain eating amoeba</name>
    <dbReference type="NCBI Taxonomy" id="5763"/>
    <lineage>
        <taxon>Eukaryota</taxon>
        <taxon>Discoba</taxon>
        <taxon>Heterolobosea</taxon>
        <taxon>Tetramitia</taxon>
        <taxon>Eutetramitia</taxon>
        <taxon>Vahlkampfiidae</taxon>
        <taxon>Naegleria</taxon>
    </lineage>
</organism>
<proteinExistence type="predicted"/>
<dbReference type="VEuPathDB" id="AmoebaDB:FDP41_001912"/>
<evidence type="ECO:0000313" key="2">
    <source>
        <dbReference type="Proteomes" id="UP000444721"/>
    </source>
</evidence>